<accession>A0A1I7YIE4</accession>
<organism evidence="1 2">
    <name type="scientific">Steinernema glaseri</name>
    <dbReference type="NCBI Taxonomy" id="37863"/>
    <lineage>
        <taxon>Eukaryota</taxon>
        <taxon>Metazoa</taxon>
        <taxon>Ecdysozoa</taxon>
        <taxon>Nematoda</taxon>
        <taxon>Chromadorea</taxon>
        <taxon>Rhabditida</taxon>
        <taxon>Tylenchina</taxon>
        <taxon>Panagrolaimomorpha</taxon>
        <taxon>Strongyloidoidea</taxon>
        <taxon>Steinernematidae</taxon>
        <taxon>Steinernema</taxon>
    </lineage>
</organism>
<dbReference type="WBParaSite" id="L893_g16656.t1">
    <property type="protein sequence ID" value="L893_g16656.t1"/>
    <property type="gene ID" value="L893_g16656"/>
</dbReference>
<keyword evidence="1" id="KW-1185">Reference proteome</keyword>
<reference evidence="2" key="1">
    <citation type="submission" date="2016-11" db="UniProtKB">
        <authorList>
            <consortium name="WormBaseParasite"/>
        </authorList>
    </citation>
    <scope>IDENTIFICATION</scope>
</reference>
<sequence>MAKLELELIDTCQKKAVVAISRTKKDPLEKIVTRAITKCFKRKSHMRRFAKSMCCPLTRYCDENCTIRAAERMLTDFTNNIIY</sequence>
<evidence type="ECO:0000313" key="2">
    <source>
        <dbReference type="WBParaSite" id="L893_g16656.t1"/>
    </source>
</evidence>
<protein>
    <submittedName>
        <fullName evidence="2">DUF2655 domain-containing protein</fullName>
    </submittedName>
</protein>
<dbReference type="AlphaFoldDB" id="A0A1I7YIE4"/>
<name>A0A1I7YIE4_9BILA</name>
<proteinExistence type="predicted"/>
<dbReference type="Proteomes" id="UP000095287">
    <property type="component" value="Unplaced"/>
</dbReference>
<evidence type="ECO:0000313" key="1">
    <source>
        <dbReference type="Proteomes" id="UP000095287"/>
    </source>
</evidence>